<dbReference type="Proteomes" id="UP001560573">
    <property type="component" value="Unassembled WGS sequence"/>
</dbReference>
<feature type="domain" description="Xylose isomerase-like TIM barrel" evidence="2">
    <location>
        <begin position="52"/>
        <end position="283"/>
    </location>
</feature>
<dbReference type="RefSeq" id="WP_369330803.1">
    <property type="nucleotide sequence ID" value="NZ_JAULBC010000006.1"/>
</dbReference>
<gene>
    <name evidence="3" type="ORF">QTN47_17940</name>
</gene>
<sequence length="286" mass="31827">MMNRRHLLKNAALFSGALLLDKFSPAFAFNKSAYKIGACDWSLGKSSNLSAFDVAKQIRLQGVQVNMGSLGDNMRLRDKNLQQQYLQKSKETGVSIAGLALAELNNIPYKSDARTDEWVADSIDVAANIGAKVILLAFFYANDLRNDDKGKKAVIEKLKKVMPKAEKQNIILGIESYMTAEEHIDIIEKVGSDNLKVYYDFRNAADAGNDIYKEIKLLGSKYICECHCKENGYLLGKGDLDFRKIRTTLDEIGFSGWLQIEGAVPKDVSVVDAYVQNLAFMKSVFG</sequence>
<dbReference type="InterPro" id="IPR006311">
    <property type="entry name" value="TAT_signal"/>
</dbReference>
<evidence type="ECO:0000259" key="2">
    <source>
        <dbReference type="Pfam" id="PF01261"/>
    </source>
</evidence>
<dbReference type="GO" id="GO:0016853">
    <property type="term" value="F:isomerase activity"/>
    <property type="evidence" value="ECO:0007669"/>
    <property type="project" value="UniProtKB-KW"/>
</dbReference>
<dbReference type="PANTHER" id="PTHR12110:SF53">
    <property type="entry name" value="BLR5974 PROTEIN"/>
    <property type="match status" value="1"/>
</dbReference>
<protein>
    <submittedName>
        <fullName evidence="3">Sugar phosphate isomerase/epimerase family protein</fullName>
    </submittedName>
</protein>
<dbReference type="InterPro" id="IPR036237">
    <property type="entry name" value="Xyl_isomerase-like_sf"/>
</dbReference>
<feature type="signal peptide" evidence="1">
    <location>
        <begin position="1"/>
        <end position="28"/>
    </location>
</feature>
<dbReference type="PANTHER" id="PTHR12110">
    <property type="entry name" value="HYDROXYPYRUVATE ISOMERASE"/>
    <property type="match status" value="1"/>
</dbReference>
<feature type="chain" id="PRO_5046947793" evidence="1">
    <location>
        <begin position="29"/>
        <end position="286"/>
    </location>
</feature>
<dbReference type="SUPFAM" id="SSF51658">
    <property type="entry name" value="Xylose isomerase-like"/>
    <property type="match status" value="1"/>
</dbReference>
<keyword evidence="3" id="KW-0413">Isomerase</keyword>
<name>A0ABV3ZHM6_9BACT</name>
<evidence type="ECO:0000256" key="1">
    <source>
        <dbReference type="SAM" id="SignalP"/>
    </source>
</evidence>
<keyword evidence="4" id="KW-1185">Reference proteome</keyword>
<proteinExistence type="predicted"/>
<evidence type="ECO:0000313" key="3">
    <source>
        <dbReference type="EMBL" id="MEX6689396.1"/>
    </source>
</evidence>
<reference evidence="3 4" key="1">
    <citation type="submission" date="2023-07" db="EMBL/GenBank/DDBJ databases">
        <authorList>
            <person name="Lian W.-H."/>
        </authorList>
    </citation>
    <scope>NUCLEOTIDE SEQUENCE [LARGE SCALE GENOMIC DNA]</scope>
    <source>
        <strain evidence="3 4">SYSU DXS3180</strain>
    </source>
</reference>
<organism evidence="3 4">
    <name type="scientific">Danxiaibacter flavus</name>
    <dbReference type="NCBI Taxonomy" id="3049108"/>
    <lineage>
        <taxon>Bacteria</taxon>
        <taxon>Pseudomonadati</taxon>
        <taxon>Bacteroidota</taxon>
        <taxon>Chitinophagia</taxon>
        <taxon>Chitinophagales</taxon>
        <taxon>Chitinophagaceae</taxon>
        <taxon>Danxiaibacter</taxon>
    </lineage>
</organism>
<accession>A0ABV3ZHM6</accession>
<dbReference type="InterPro" id="IPR050312">
    <property type="entry name" value="IolE/XylAMocC-like"/>
</dbReference>
<dbReference type="Pfam" id="PF01261">
    <property type="entry name" value="AP_endonuc_2"/>
    <property type="match status" value="1"/>
</dbReference>
<dbReference type="Gene3D" id="3.20.20.150">
    <property type="entry name" value="Divalent-metal-dependent TIM barrel enzymes"/>
    <property type="match status" value="1"/>
</dbReference>
<comment type="caution">
    <text evidence="3">The sequence shown here is derived from an EMBL/GenBank/DDBJ whole genome shotgun (WGS) entry which is preliminary data.</text>
</comment>
<dbReference type="InterPro" id="IPR013022">
    <property type="entry name" value="Xyl_isomerase-like_TIM-brl"/>
</dbReference>
<keyword evidence="1" id="KW-0732">Signal</keyword>
<dbReference type="PROSITE" id="PS51318">
    <property type="entry name" value="TAT"/>
    <property type="match status" value="1"/>
</dbReference>
<evidence type="ECO:0000313" key="4">
    <source>
        <dbReference type="Proteomes" id="UP001560573"/>
    </source>
</evidence>
<dbReference type="EMBL" id="JAULBC010000006">
    <property type="protein sequence ID" value="MEX6689396.1"/>
    <property type="molecule type" value="Genomic_DNA"/>
</dbReference>